<accession>A0A6M0RJT3</accession>
<organism evidence="1 2">
    <name type="scientific">Adonisia turfae CCMR0081</name>
    <dbReference type="NCBI Taxonomy" id="2292702"/>
    <lineage>
        <taxon>Bacteria</taxon>
        <taxon>Bacillati</taxon>
        <taxon>Cyanobacteriota</taxon>
        <taxon>Adonisia</taxon>
        <taxon>Adonisia turfae</taxon>
    </lineage>
</organism>
<evidence type="ECO:0000313" key="2">
    <source>
        <dbReference type="Proteomes" id="UP000481033"/>
    </source>
</evidence>
<name>A0A6M0RJT3_9CYAN</name>
<evidence type="ECO:0000313" key="1">
    <source>
        <dbReference type="EMBL" id="NEZ56053.1"/>
    </source>
</evidence>
<sequence>MAGRCCPVRLINFGWLLTLGVILLTPVTVESQSPTMETPLANLTDGAYQLCTEPAPEDWRDGSGTCLNIDKQGTIVDGYYGYPHSSAFVCLRGSVIDDWFQGKGLVISWTGNPWPEISQEEFTWDSPEGLLSLSQAELVHSEGVGEEQVKWIIFHTAKLNMQSMYLYDSPRMTSPVQLCDWPVN</sequence>
<gene>
    <name evidence="1" type="ORF">DXZ20_10275</name>
</gene>
<proteinExistence type="predicted"/>
<dbReference type="Proteomes" id="UP000481033">
    <property type="component" value="Unassembled WGS sequence"/>
</dbReference>
<reference evidence="1 2" key="1">
    <citation type="journal article" date="2020" name="Microb. Ecol.">
        <title>Ecogenomics of the Marine Benthic Filamentous Cyanobacterium Adonisia.</title>
        <authorList>
            <person name="Walter J.M."/>
            <person name="Coutinho F.H."/>
            <person name="Leomil L."/>
            <person name="Hargreaves P.I."/>
            <person name="Campeao M.E."/>
            <person name="Vieira V.V."/>
            <person name="Silva B.S."/>
            <person name="Fistarol G.O."/>
            <person name="Salomon P.S."/>
            <person name="Sawabe T."/>
            <person name="Mino S."/>
            <person name="Hosokawa M."/>
            <person name="Miyashita H."/>
            <person name="Maruyama F."/>
            <person name="van Verk M.C."/>
            <person name="Dutilh B.E."/>
            <person name="Thompson C.C."/>
            <person name="Thompson F.L."/>
        </authorList>
    </citation>
    <scope>NUCLEOTIDE SEQUENCE [LARGE SCALE GENOMIC DNA]</scope>
    <source>
        <strain evidence="1 2">CCMR0081</strain>
    </source>
</reference>
<dbReference type="EMBL" id="QXHD01000004">
    <property type="protein sequence ID" value="NEZ56053.1"/>
    <property type="molecule type" value="Genomic_DNA"/>
</dbReference>
<keyword evidence="2" id="KW-1185">Reference proteome</keyword>
<protein>
    <submittedName>
        <fullName evidence="1">Uncharacterized protein</fullName>
    </submittedName>
</protein>
<comment type="caution">
    <text evidence="1">The sequence shown here is derived from an EMBL/GenBank/DDBJ whole genome shotgun (WGS) entry which is preliminary data.</text>
</comment>
<dbReference type="AlphaFoldDB" id="A0A6M0RJT3"/>